<feature type="signal peptide" evidence="1">
    <location>
        <begin position="1"/>
        <end position="21"/>
    </location>
</feature>
<dbReference type="RefSeq" id="WP_200972556.1">
    <property type="nucleotide sequence ID" value="NZ_CP065592.1"/>
</dbReference>
<protein>
    <submittedName>
        <fullName evidence="2">Uncharacterized protein</fullName>
    </submittedName>
</protein>
<dbReference type="EMBL" id="CP065592">
    <property type="protein sequence ID" value="QPQ55778.1"/>
    <property type="molecule type" value="Genomic_DNA"/>
</dbReference>
<evidence type="ECO:0000256" key="1">
    <source>
        <dbReference type="SAM" id="SignalP"/>
    </source>
</evidence>
<feature type="chain" id="PRO_5032834945" evidence="1">
    <location>
        <begin position="22"/>
        <end position="148"/>
    </location>
</feature>
<keyword evidence="3" id="KW-1185">Reference proteome</keyword>
<evidence type="ECO:0000313" key="3">
    <source>
        <dbReference type="Proteomes" id="UP000594873"/>
    </source>
</evidence>
<gene>
    <name evidence="2" type="ORF">IC614_04090</name>
</gene>
<name>A0A7T2LMY2_9SPHN</name>
<dbReference type="AlphaFoldDB" id="A0A7T2LMY2"/>
<evidence type="ECO:0000313" key="2">
    <source>
        <dbReference type="EMBL" id="QPQ55778.1"/>
    </source>
</evidence>
<organism evidence="2 3">
    <name type="scientific">Allosphingosinicella flava</name>
    <dbReference type="NCBI Taxonomy" id="2771430"/>
    <lineage>
        <taxon>Bacteria</taxon>
        <taxon>Pseudomonadati</taxon>
        <taxon>Pseudomonadota</taxon>
        <taxon>Alphaproteobacteria</taxon>
        <taxon>Sphingomonadales</taxon>
        <taxon>Sphingomonadaceae</taxon>
        <taxon>Allosphingosinicella</taxon>
    </lineage>
</organism>
<sequence length="148" mass="15405">MKTKMMMFAAVAMSMGSAASAQMMWNNGSWSPTPVTSAYPACSGAESDDRCIQLYERGVRTSANLAMNRDMNGTATAAMDDSMTMPADGSGTYTGQGGPYEPVDASGYAAMSGMATPTSRSGYPPCPRSDAADSCIQLYERGVTGNGN</sequence>
<proteinExistence type="predicted"/>
<accession>A0A7T2LMY2</accession>
<keyword evidence="1" id="KW-0732">Signal</keyword>
<dbReference type="KEGG" id="sflv:IC614_04090"/>
<dbReference type="Proteomes" id="UP000594873">
    <property type="component" value="Chromosome"/>
</dbReference>
<reference evidence="2 3" key="1">
    <citation type="submission" date="2020-11" db="EMBL/GenBank/DDBJ databases">
        <title>Genome seq and assembly of Sphingosinicella sp.</title>
        <authorList>
            <person name="Chhetri G."/>
        </authorList>
    </citation>
    <scope>NUCLEOTIDE SEQUENCE [LARGE SCALE GENOMIC DNA]</scope>
    <source>
        <strain evidence="2 3">UDD2</strain>
    </source>
</reference>